<dbReference type="Gramene" id="OBART08G03600.1">
    <property type="protein sequence ID" value="OBART08G03600.1"/>
    <property type="gene ID" value="OBART08G03600"/>
</dbReference>
<dbReference type="Pfam" id="PF00642">
    <property type="entry name" value="zf-CCCH"/>
    <property type="match status" value="1"/>
</dbReference>
<keyword evidence="2" id="KW-0677">Repeat</keyword>
<protein>
    <recommendedName>
        <fullName evidence="8">C3H1-type domain-containing protein</fullName>
    </recommendedName>
</protein>
<evidence type="ECO:0000256" key="1">
    <source>
        <dbReference type="ARBA" id="ARBA00022723"/>
    </source>
</evidence>
<dbReference type="Proteomes" id="UP000026960">
    <property type="component" value="Chromosome 8"/>
</dbReference>
<reference evidence="9" key="1">
    <citation type="journal article" date="2009" name="Rice">
        <title>De Novo Next Generation Sequencing of Plant Genomes.</title>
        <authorList>
            <person name="Rounsley S."/>
            <person name="Marri P.R."/>
            <person name="Yu Y."/>
            <person name="He R."/>
            <person name="Sisneros N."/>
            <person name="Goicoechea J.L."/>
            <person name="Lee S.J."/>
            <person name="Angelova A."/>
            <person name="Kudrna D."/>
            <person name="Luo M."/>
            <person name="Affourtit J."/>
            <person name="Desany B."/>
            <person name="Knight J."/>
            <person name="Niazi F."/>
            <person name="Egholm M."/>
            <person name="Wing R.A."/>
        </authorList>
    </citation>
    <scope>NUCLEOTIDE SEQUENCE [LARGE SCALE GENOMIC DNA]</scope>
    <source>
        <strain evidence="9">cv. IRGC 105608</strain>
    </source>
</reference>
<sequence length="216" mass="22438">MDYTNAIHIIPDAAGPDAWANAAAQGGDAGIWATEDDYNSQWNADGGGGGGGSSRAGSEQPPPGKKSRGGGGGGEGGGNTSKSRAIGKMFFKTKLCCKICNKWEMTGYCPFGSKCHFAHGAAELHKYGGGLVDIDSRDAAATPDSKQAVVSAKAPAETAAASTTVLPHADVYHLGVQAQRSTIAGQRSGQVQRPIQKWKGPDKISRIYGDWIDETE</sequence>
<reference evidence="9" key="2">
    <citation type="submission" date="2015-03" db="UniProtKB">
        <authorList>
            <consortium name="EnsemblPlants"/>
        </authorList>
    </citation>
    <scope>IDENTIFICATION</scope>
</reference>
<feature type="region of interest" description="Disordered" evidence="7">
    <location>
        <begin position="38"/>
        <end position="83"/>
    </location>
</feature>
<dbReference type="AlphaFoldDB" id="A0A0D3GWK3"/>
<keyword evidence="1 6" id="KW-0479">Metal-binding</keyword>
<dbReference type="PANTHER" id="PTHR12547">
    <property type="entry name" value="CCCH ZINC FINGER/TIS11-RELATED"/>
    <property type="match status" value="1"/>
</dbReference>
<name>A0A0D3GWK3_9ORYZ</name>
<feature type="domain" description="C3H1-type" evidence="8">
    <location>
        <begin position="99"/>
        <end position="122"/>
    </location>
</feature>
<feature type="zinc finger region" description="C3H1-type" evidence="6">
    <location>
        <begin position="99"/>
        <end position="122"/>
    </location>
</feature>
<evidence type="ECO:0000259" key="8">
    <source>
        <dbReference type="PROSITE" id="PS50103"/>
    </source>
</evidence>
<evidence type="ECO:0000256" key="4">
    <source>
        <dbReference type="ARBA" id="ARBA00022833"/>
    </source>
</evidence>
<accession>A0A0D3GWK3</accession>
<dbReference type="EnsemblPlants" id="OBART08G03600.1">
    <property type="protein sequence ID" value="OBART08G03600.1"/>
    <property type="gene ID" value="OBART08G03600"/>
</dbReference>
<dbReference type="InterPro" id="IPR036855">
    <property type="entry name" value="Znf_CCCH_sf"/>
</dbReference>
<dbReference type="HOGENOM" id="CLU_060653_1_0_1"/>
<dbReference type="PaxDb" id="65489-OBART08G03600.1"/>
<evidence type="ECO:0000256" key="7">
    <source>
        <dbReference type="SAM" id="MobiDB-lite"/>
    </source>
</evidence>
<dbReference type="Gene3D" id="4.10.1000.10">
    <property type="entry name" value="Zinc finger, CCCH-type"/>
    <property type="match status" value="1"/>
</dbReference>
<keyword evidence="10" id="KW-1185">Reference proteome</keyword>
<evidence type="ECO:0000313" key="10">
    <source>
        <dbReference type="Proteomes" id="UP000026960"/>
    </source>
</evidence>
<dbReference type="SUPFAM" id="SSF90229">
    <property type="entry name" value="CCCH zinc finger"/>
    <property type="match status" value="1"/>
</dbReference>
<dbReference type="SMART" id="SM00356">
    <property type="entry name" value="ZnF_C3H1"/>
    <property type="match status" value="1"/>
</dbReference>
<proteinExistence type="predicted"/>
<organism evidence="9">
    <name type="scientific">Oryza barthii</name>
    <dbReference type="NCBI Taxonomy" id="65489"/>
    <lineage>
        <taxon>Eukaryota</taxon>
        <taxon>Viridiplantae</taxon>
        <taxon>Streptophyta</taxon>
        <taxon>Embryophyta</taxon>
        <taxon>Tracheophyta</taxon>
        <taxon>Spermatophyta</taxon>
        <taxon>Magnoliopsida</taxon>
        <taxon>Liliopsida</taxon>
        <taxon>Poales</taxon>
        <taxon>Poaceae</taxon>
        <taxon>BOP clade</taxon>
        <taxon>Oryzoideae</taxon>
        <taxon>Oryzeae</taxon>
        <taxon>Oryzinae</taxon>
        <taxon>Oryza</taxon>
    </lineage>
</organism>
<dbReference type="PANTHER" id="PTHR12547:SF156">
    <property type="entry name" value="ZINC FINGER CCCH DOMAIN-CONTAINING PROTEIN 12"/>
    <property type="match status" value="1"/>
</dbReference>
<evidence type="ECO:0000256" key="3">
    <source>
        <dbReference type="ARBA" id="ARBA00022771"/>
    </source>
</evidence>
<evidence type="ECO:0000256" key="2">
    <source>
        <dbReference type="ARBA" id="ARBA00022737"/>
    </source>
</evidence>
<feature type="compositionally biased region" description="Gly residues" evidence="7">
    <location>
        <begin position="45"/>
        <end position="54"/>
    </location>
</feature>
<evidence type="ECO:0000256" key="6">
    <source>
        <dbReference type="PROSITE-ProRule" id="PRU00723"/>
    </source>
</evidence>
<keyword evidence="5" id="KW-0238">DNA-binding</keyword>
<keyword evidence="3 6" id="KW-0863">Zinc-finger</keyword>
<dbReference type="GO" id="GO:0003677">
    <property type="term" value="F:DNA binding"/>
    <property type="evidence" value="ECO:0007669"/>
    <property type="project" value="UniProtKB-KW"/>
</dbReference>
<keyword evidence="4 6" id="KW-0862">Zinc</keyword>
<dbReference type="GO" id="GO:0003729">
    <property type="term" value="F:mRNA binding"/>
    <property type="evidence" value="ECO:0007669"/>
    <property type="project" value="InterPro"/>
</dbReference>
<evidence type="ECO:0000313" key="9">
    <source>
        <dbReference type="EnsemblPlants" id="OBART08G03600.1"/>
    </source>
</evidence>
<dbReference type="eggNOG" id="KOG1677">
    <property type="taxonomic scope" value="Eukaryota"/>
</dbReference>
<dbReference type="STRING" id="65489.A0A0D3GWK3"/>
<dbReference type="PROSITE" id="PS50103">
    <property type="entry name" value="ZF_C3H1"/>
    <property type="match status" value="1"/>
</dbReference>
<evidence type="ECO:0000256" key="5">
    <source>
        <dbReference type="ARBA" id="ARBA00023125"/>
    </source>
</evidence>
<dbReference type="GO" id="GO:0008270">
    <property type="term" value="F:zinc ion binding"/>
    <property type="evidence" value="ECO:0007669"/>
    <property type="project" value="UniProtKB-KW"/>
</dbReference>
<feature type="compositionally biased region" description="Gly residues" evidence="7">
    <location>
        <begin position="69"/>
        <end position="79"/>
    </location>
</feature>
<dbReference type="InterPro" id="IPR045877">
    <property type="entry name" value="ZFP36-like"/>
</dbReference>
<dbReference type="InterPro" id="IPR000571">
    <property type="entry name" value="Znf_CCCH"/>
</dbReference>